<feature type="region of interest" description="Disordered" evidence="1">
    <location>
        <begin position="1"/>
        <end position="55"/>
    </location>
</feature>
<evidence type="ECO:0000313" key="3">
    <source>
        <dbReference type="Proteomes" id="UP001152300"/>
    </source>
</evidence>
<feature type="compositionally biased region" description="Low complexity" evidence="1">
    <location>
        <begin position="17"/>
        <end position="29"/>
    </location>
</feature>
<keyword evidence="3" id="KW-1185">Reference proteome</keyword>
<feature type="compositionally biased region" description="Low complexity" evidence="1">
    <location>
        <begin position="44"/>
        <end position="55"/>
    </location>
</feature>
<sequence length="731" mass="82513">MYSPATSEFQSHSIKLQPESQSQFQSSKPSSKRINSNLRTSKVPIPIKSSKKSPSPLLSLIPSANFSNLSTFNHSSFDFEPPDLLEGLSREFWDKLLSMKPPKETQNPLPSIDPTTTTTIFETPRAHSKILKAPATVRGTKAHTNKLFQLGIDLKLALNEKCETLNHFDPFVIYDDDACGKWIEDLMGDKIDDNVRERRRQRQQSSIKGKGKTSLFIEEDQASTTPTFEDENDDNDEHYKPNQFVSNTIPSKVVESWSSQRHNDYVKELKSMKQIPHHELEWFKRHLKTFPQPPLSDDWTNGSLTLIPRQVSEFASAYEEHDDSDNLIGTTEESSHYRYVRSVKDKNGTYRYYTSPGEIAPAPNVLRATADIVYGTSTQTLSEELLDWYIIRKIPGVYKPIRNVFAPYITIEFKPSEPGRGVSFETALHQALTHGYCHLVEEMRLFGRRNLKSSQTTIGKHFLVTMVGYYADVFCMQVIMKEIDDNGEEVSDGKEASIIVPTYEAKKIGMYNFTNVEEFELFRRTMTAIHEFGYRKGLEWMKKLKDIRRGEGMNMEGGEGEEFETSVGVTTPIVKMRSKMKGKMNEIEGGIVIPYHSKKEEREETTSIGIGIETPISKLSLSRAPPGKSVGSYSGRGGEDNTPSHKRVNPGRKVKGKVMDKVSEKVNDEVSGKVTNKVSGKVMDKVSGKVMDKVSGKVTNKVSGKVMDKVSGKVTNKVSGKVTDKVPRKWK</sequence>
<proteinExistence type="predicted"/>
<dbReference type="AlphaFoldDB" id="A0A9X0DG40"/>
<feature type="compositionally biased region" description="Basic residues" evidence="1">
    <location>
        <begin position="644"/>
        <end position="656"/>
    </location>
</feature>
<name>A0A9X0DG40_9HELO</name>
<evidence type="ECO:0000313" key="2">
    <source>
        <dbReference type="EMBL" id="KAJ8061624.1"/>
    </source>
</evidence>
<accession>A0A9X0DG40</accession>
<gene>
    <name evidence="2" type="ORF">OCU04_009431</name>
</gene>
<evidence type="ECO:0000256" key="1">
    <source>
        <dbReference type="SAM" id="MobiDB-lite"/>
    </source>
</evidence>
<protein>
    <submittedName>
        <fullName evidence="2">Uncharacterized protein</fullName>
    </submittedName>
</protein>
<dbReference type="Proteomes" id="UP001152300">
    <property type="component" value="Unassembled WGS sequence"/>
</dbReference>
<comment type="caution">
    <text evidence="2">The sequence shown here is derived from an EMBL/GenBank/DDBJ whole genome shotgun (WGS) entry which is preliminary data.</text>
</comment>
<dbReference type="EMBL" id="JAPEIS010000011">
    <property type="protein sequence ID" value="KAJ8061624.1"/>
    <property type="molecule type" value="Genomic_DNA"/>
</dbReference>
<feature type="region of interest" description="Disordered" evidence="1">
    <location>
        <begin position="619"/>
        <end position="656"/>
    </location>
</feature>
<feature type="compositionally biased region" description="Polar residues" evidence="1">
    <location>
        <begin position="1"/>
        <end position="14"/>
    </location>
</feature>
<organism evidence="2 3">
    <name type="scientific">Sclerotinia nivalis</name>
    <dbReference type="NCBI Taxonomy" id="352851"/>
    <lineage>
        <taxon>Eukaryota</taxon>
        <taxon>Fungi</taxon>
        <taxon>Dikarya</taxon>
        <taxon>Ascomycota</taxon>
        <taxon>Pezizomycotina</taxon>
        <taxon>Leotiomycetes</taxon>
        <taxon>Helotiales</taxon>
        <taxon>Sclerotiniaceae</taxon>
        <taxon>Sclerotinia</taxon>
    </lineage>
</organism>
<reference evidence="2" key="1">
    <citation type="submission" date="2022-11" db="EMBL/GenBank/DDBJ databases">
        <title>Genome Resource of Sclerotinia nivalis Strain SnTB1, a Plant Pathogen Isolated from American Ginseng.</title>
        <authorList>
            <person name="Fan S."/>
        </authorList>
    </citation>
    <scope>NUCLEOTIDE SEQUENCE</scope>
    <source>
        <strain evidence="2">SnTB1</strain>
    </source>
</reference>